<accession>A0A383E6Q0</accession>
<dbReference type="InterPro" id="IPR000421">
    <property type="entry name" value="FA58C"/>
</dbReference>
<dbReference type="SUPFAM" id="SSF49785">
    <property type="entry name" value="Galactose-binding domain-like"/>
    <property type="match status" value="1"/>
</dbReference>
<proteinExistence type="predicted"/>
<organism evidence="2">
    <name type="scientific">marine metagenome</name>
    <dbReference type="NCBI Taxonomy" id="408172"/>
    <lineage>
        <taxon>unclassified sequences</taxon>
        <taxon>metagenomes</taxon>
        <taxon>ecological metagenomes</taxon>
    </lineage>
</organism>
<feature type="domain" description="F5/8 type C" evidence="1">
    <location>
        <begin position="26"/>
        <end position="102"/>
    </location>
</feature>
<dbReference type="InterPro" id="IPR008979">
    <property type="entry name" value="Galactose-bd-like_sf"/>
</dbReference>
<evidence type="ECO:0000259" key="1">
    <source>
        <dbReference type="Pfam" id="PF00754"/>
    </source>
</evidence>
<evidence type="ECO:0000313" key="2">
    <source>
        <dbReference type="EMBL" id="SVE52517.1"/>
    </source>
</evidence>
<protein>
    <recommendedName>
        <fullName evidence="1">F5/8 type C domain-containing protein</fullName>
    </recommendedName>
</protein>
<dbReference type="EMBL" id="UINC01223357">
    <property type="protein sequence ID" value="SVE52517.1"/>
    <property type="molecule type" value="Genomic_DNA"/>
</dbReference>
<dbReference type="Gene3D" id="2.60.120.260">
    <property type="entry name" value="Galactose-binding domain-like"/>
    <property type="match status" value="1"/>
</dbReference>
<name>A0A383E6Q0_9ZZZZ</name>
<dbReference type="AlphaFoldDB" id="A0A383E6Q0"/>
<gene>
    <name evidence="2" type="ORF">METZ01_LOCUS505371</name>
</gene>
<feature type="non-terminal residue" evidence="2">
    <location>
        <position position="136"/>
    </location>
</feature>
<dbReference type="Pfam" id="PF00754">
    <property type="entry name" value="F5_F8_type_C"/>
    <property type="match status" value="1"/>
</dbReference>
<reference evidence="2" key="1">
    <citation type="submission" date="2018-05" db="EMBL/GenBank/DDBJ databases">
        <authorList>
            <person name="Lanie J.A."/>
            <person name="Ng W.-L."/>
            <person name="Kazmierczak K.M."/>
            <person name="Andrzejewski T.M."/>
            <person name="Davidsen T.M."/>
            <person name="Wayne K.J."/>
            <person name="Tettelin H."/>
            <person name="Glass J.I."/>
            <person name="Rusch D."/>
            <person name="Podicherti R."/>
            <person name="Tsui H.-C.T."/>
            <person name="Winkler M.E."/>
        </authorList>
    </citation>
    <scope>NUCLEOTIDE SEQUENCE</scope>
</reference>
<sequence length="136" mass="15284">MAEEPVCPLAKPSPINSCPAAIRTGSLEIDLGEEKTFQSVYLASGWKRDPQYAARNFDLEAKIDGEWKVLPGGKVRENSDWIVPFVFDKPMKASKVRILFKDDDFNRVYELAVFAGKPEIARPESSSNLHNARVCR</sequence>